<protein>
    <submittedName>
        <fullName evidence="14">Cytochrome c-type biogenesis protein CcmF</fullName>
    </submittedName>
</protein>
<feature type="transmembrane region" description="Helical" evidence="11">
    <location>
        <begin position="249"/>
        <end position="265"/>
    </location>
</feature>
<feature type="transmembrane region" description="Helical" evidence="11">
    <location>
        <begin position="313"/>
        <end position="331"/>
    </location>
</feature>
<feature type="domain" description="Cytochrome c assembly protein" evidence="12">
    <location>
        <begin position="89"/>
        <end position="295"/>
    </location>
</feature>
<feature type="transmembrane region" description="Helical" evidence="11">
    <location>
        <begin position="209"/>
        <end position="229"/>
    </location>
</feature>
<dbReference type="InterPro" id="IPR032523">
    <property type="entry name" value="CcmF_C"/>
</dbReference>
<name>A0A369CDU0_9GAMM</name>
<keyword evidence="8 11" id="KW-0472">Membrane</keyword>
<dbReference type="PRINTS" id="PR01411">
    <property type="entry name" value="CCMFBIOGNSIS"/>
</dbReference>
<dbReference type="NCBIfam" id="NF007691">
    <property type="entry name" value="PRK10369.1"/>
    <property type="match status" value="1"/>
</dbReference>
<keyword evidence="15" id="KW-1185">Reference proteome</keyword>
<dbReference type="PANTHER" id="PTHR43653">
    <property type="entry name" value="CYTOCHROME C ASSEMBLY PROTEIN-RELATED"/>
    <property type="match status" value="1"/>
</dbReference>
<keyword evidence="7 11" id="KW-1133">Transmembrane helix</keyword>
<keyword evidence="3" id="KW-1003">Cell membrane</keyword>
<evidence type="ECO:0000256" key="10">
    <source>
        <dbReference type="SAM" id="MobiDB-lite"/>
    </source>
</evidence>
<evidence type="ECO:0000313" key="14">
    <source>
        <dbReference type="EMBL" id="RCX32212.1"/>
    </source>
</evidence>
<dbReference type="InterPro" id="IPR002541">
    <property type="entry name" value="Cyt_c_assembly"/>
</dbReference>
<comment type="subcellular location">
    <subcellularLocation>
        <location evidence="1">Cell inner membrane</location>
        <topology evidence="1">Multi-pass membrane protein</topology>
    </subcellularLocation>
</comment>
<feature type="transmembrane region" description="Helical" evidence="11">
    <location>
        <begin position="425"/>
        <end position="444"/>
    </location>
</feature>
<reference evidence="14 15" key="1">
    <citation type="submission" date="2018-07" db="EMBL/GenBank/DDBJ databases">
        <title>Genomic Encyclopedia of Type Strains, Phase IV (KMG-IV): sequencing the most valuable type-strain genomes for metagenomic binning, comparative biology and taxonomic classification.</title>
        <authorList>
            <person name="Goeker M."/>
        </authorList>
    </citation>
    <scope>NUCLEOTIDE SEQUENCE [LARGE SCALE GENOMIC DNA]</scope>
    <source>
        <strain evidence="14 15">DSM 26407</strain>
    </source>
</reference>
<accession>A0A369CDU0</accession>
<evidence type="ECO:0000313" key="15">
    <source>
        <dbReference type="Proteomes" id="UP000252707"/>
    </source>
</evidence>
<feature type="transmembrane region" description="Helical" evidence="11">
    <location>
        <begin position="96"/>
        <end position="114"/>
    </location>
</feature>
<dbReference type="GO" id="GO:0005886">
    <property type="term" value="C:plasma membrane"/>
    <property type="evidence" value="ECO:0007669"/>
    <property type="project" value="UniProtKB-SubCell"/>
</dbReference>
<comment type="similarity">
    <text evidence="2">Belongs to the CcmF/CycK/Ccl1/NrfE/CcsA family.</text>
</comment>
<dbReference type="InterPro" id="IPR003568">
    <property type="entry name" value="Cyt_c_biogenesis_CcmF"/>
</dbReference>
<evidence type="ECO:0000256" key="6">
    <source>
        <dbReference type="ARBA" id="ARBA00022748"/>
    </source>
</evidence>
<feature type="transmembrane region" description="Helical" evidence="11">
    <location>
        <begin position="47"/>
        <end position="72"/>
    </location>
</feature>
<organism evidence="14 15">
    <name type="scientific">Thioalbus denitrificans</name>
    <dbReference type="NCBI Taxonomy" id="547122"/>
    <lineage>
        <taxon>Bacteria</taxon>
        <taxon>Pseudomonadati</taxon>
        <taxon>Pseudomonadota</taxon>
        <taxon>Gammaproteobacteria</taxon>
        <taxon>Chromatiales</taxon>
        <taxon>Ectothiorhodospiraceae</taxon>
        <taxon>Thioalbus</taxon>
    </lineage>
</organism>
<evidence type="ECO:0000256" key="1">
    <source>
        <dbReference type="ARBA" id="ARBA00004429"/>
    </source>
</evidence>
<dbReference type="AlphaFoldDB" id="A0A369CDU0"/>
<dbReference type="GO" id="GO:0020037">
    <property type="term" value="F:heme binding"/>
    <property type="evidence" value="ECO:0007669"/>
    <property type="project" value="InterPro"/>
</dbReference>
<evidence type="ECO:0000256" key="11">
    <source>
        <dbReference type="SAM" id="Phobius"/>
    </source>
</evidence>
<evidence type="ECO:0000259" key="13">
    <source>
        <dbReference type="Pfam" id="PF16327"/>
    </source>
</evidence>
<comment type="caution">
    <text evidence="14">The sequence shown here is derived from an EMBL/GenBank/DDBJ whole genome shotgun (WGS) entry which is preliminary data.</text>
</comment>
<dbReference type="Pfam" id="PF16327">
    <property type="entry name" value="CcmF_C"/>
    <property type="match status" value="1"/>
</dbReference>
<dbReference type="PRINTS" id="PR01410">
    <property type="entry name" value="CCBIOGENESIS"/>
</dbReference>
<keyword evidence="4" id="KW-0997">Cell inner membrane</keyword>
<gene>
    <name evidence="14" type="ORF">DFQ59_102572</name>
</gene>
<dbReference type="PANTHER" id="PTHR43653:SF1">
    <property type="entry name" value="CYTOCHROME C-TYPE BIOGENESIS PROTEIN CCMF"/>
    <property type="match status" value="1"/>
</dbReference>
<evidence type="ECO:0000256" key="7">
    <source>
        <dbReference type="ARBA" id="ARBA00022989"/>
    </source>
</evidence>
<feature type="transmembrane region" description="Helical" evidence="11">
    <location>
        <begin position="177"/>
        <end position="197"/>
    </location>
</feature>
<sequence length="667" mass="72696">MIPEIGHFALILALSLALLQGVLPLIGAQRGVTGWIALARPAALGQFLFVAIAFGCLTQAFVVSDFSVLYVASNSNTHLPLVYKVAAVWGGHEGSLLLWALMLTGWTAAVALFSRSLPEEMVARTIAVMGLISVGFLLFMLLTSNPFDRLLPVPLEGRDLNPLLQDPGLAIHPPMLYMGYVGFAVAFGFAISALIGGNLDAAWARWSRPWTTVAWVFLTIGITLGSWWAYYELGWGGWWFWDPVENASFMPWLVGTALIHSLAVTEKRGVFKSWTVLLAIFAFSLSLLGTFLVRSGVLTSVHAFANDPERGVFVLMFLCVVVGASLLLYAWRAPSVRGGSDFELFSRETMLLTNNVLLVVVCATVLLGTIYPLFLDALNMGKISVGPPYFDNVFVPLMIPVVFLMAMGPMVRWKQSNPAELARRLWGALLLAVGIGVAAPYLFGLEVRPMVVVGLGLAAWVALATLQDLYLRTSNKGSLLTGLRSLTPSHYGMVLAHIGIAVVVAGITVTKAYSLEKDVRMAPGDTVEVGAYTFRFEGVTNVEGPNYTASEGRVIVTRGDRQVALLDPQKRNYRSGMPMTEASIDSNLFRDLYVALGEPIEGGAWAVRVYHKPFIMWLWLGGALMALGGFVAISDRRYRLALKRDRRQRAEPARQPPPGRSAADAKA</sequence>
<dbReference type="Proteomes" id="UP000252707">
    <property type="component" value="Unassembled WGS sequence"/>
</dbReference>
<keyword evidence="5 11" id="KW-0812">Transmembrane</keyword>
<evidence type="ECO:0000256" key="9">
    <source>
        <dbReference type="ARBA" id="ARBA00037230"/>
    </source>
</evidence>
<dbReference type="EMBL" id="QPJY01000002">
    <property type="protein sequence ID" value="RCX32212.1"/>
    <property type="molecule type" value="Genomic_DNA"/>
</dbReference>
<proteinExistence type="inferred from homology"/>
<feature type="transmembrane region" description="Helical" evidence="11">
    <location>
        <begin position="491"/>
        <end position="513"/>
    </location>
</feature>
<dbReference type="GO" id="GO:0017004">
    <property type="term" value="P:cytochrome complex assembly"/>
    <property type="evidence" value="ECO:0007669"/>
    <property type="project" value="UniProtKB-KW"/>
</dbReference>
<dbReference type="Pfam" id="PF01578">
    <property type="entry name" value="Cytochrom_C_asm"/>
    <property type="match status" value="1"/>
</dbReference>
<evidence type="ECO:0000256" key="5">
    <source>
        <dbReference type="ARBA" id="ARBA00022692"/>
    </source>
</evidence>
<dbReference type="OrthoDB" id="9761451at2"/>
<dbReference type="GO" id="GO:0015232">
    <property type="term" value="F:heme transmembrane transporter activity"/>
    <property type="evidence" value="ECO:0007669"/>
    <property type="project" value="InterPro"/>
</dbReference>
<feature type="transmembrane region" description="Helical" evidence="11">
    <location>
        <begin position="394"/>
        <end position="413"/>
    </location>
</feature>
<feature type="transmembrane region" description="Helical" evidence="11">
    <location>
        <begin position="121"/>
        <end position="142"/>
    </location>
</feature>
<feature type="transmembrane region" description="Helical" evidence="11">
    <location>
        <begin position="450"/>
        <end position="471"/>
    </location>
</feature>
<evidence type="ECO:0000256" key="3">
    <source>
        <dbReference type="ARBA" id="ARBA00022475"/>
    </source>
</evidence>
<feature type="domain" description="Cytochrome c-type biogenesis protein CcmF C-terminal" evidence="13">
    <location>
        <begin position="315"/>
        <end position="636"/>
    </location>
</feature>
<dbReference type="NCBIfam" id="TIGR00353">
    <property type="entry name" value="nrfE"/>
    <property type="match status" value="1"/>
</dbReference>
<feature type="transmembrane region" description="Helical" evidence="11">
    <location>
        <begin position="6"/>
        <end position="26"/>
    </location>
</feature>
<feature type="transmembrane region" description="Helical" evidence="11">
    <location>
        <begin position="352"/>
        <end position="374"/>
    </location>
</feature>
<dbReference type="InterPro" id="IPR003567">
    <property type="entry name" value="Cyt_c_biogenesis"/>
</dbReference>
<dbReference type="RefSeq" id="WP_114279026.1">
    <property type="nucleotide sequence ID" value="NZ_QPJY01000002.1"/>
</dbReference>
<evidence type="ECO:0000256" key="4">
    <source>
        <dbReference type="ARBA" id="ARBA00022519"/>
    </source>
</evidence>
<feature type="transmembrane region" description="Helical" evidence="11">
    <location>
        <begin position="614"/>
        <end position="634"/>
    </location>
</feature>
<evidence type="ECO:0000256" key="8">
    <source>
        <dbReference type="ARBA" id="ARBA00023136"/>
    </source>
</evidence>
<keyword evidence="6" id="KW-0201">Cytochrome c-type biogenesis</keyword>
<comment type="function">
    <text evidence="9">Required for the biogenesis of c-type cytochromes. Possible subunit of a heme lyase.</text>
</comment>
<evidence type="ECO:0000256" key="2">
    <source>
        <dbReference type="ARBA" id="ARBA00009186"/>
    </source>
</evidence>
<evidence type="ECO:0000259" key="12">
    <source>
        <dbReference type="Pfam" id="PF01578"/>
    </source>
</evidence>
<feature type="transmembrane region" description="Helical" evidence="11">
    <location>
        <begin position="274"/>
        <end position="293"/>
    </location>
</feature>
<feature type="region of interest" description="Disordered" evidence="10">
    <location>
        <begin position="645"/>
        <end position="667"/>
    </location>
</feature>